<keyword evidence="5 12" id="KW-0808">Transferase</keyword>
<dbReference type="VEuPathDB" id="MicrosporidiaDB:NEDG_00253"/>
<dbReference type="RefSeq" id="XP_067545379.1">
    <property type="nucleotide sequence ID" value="XM_067687671.1"/>
</dbReference>
<gene>
    <name evidence="12" type="ORF">NEDG_00253</name>
</gene>
<dbReference type="Gene3D" id="3.40.50.150">
    <property type="entry name" value="Vaccinia Virus protein VP39"/>
    <property type="match status" value="1"/>
</dbReference>
<dbReference type="SUPFAM" id="SSF53335">
    <property type="entry name" value="S-adenosyl-L-methionine-dependent methyltransferases"/>
    <property type="match status" value="1"/>
</dbReference>
<dbReference type="AlphaFoldDB" id="A0A177EIS3"/>
<dbReference type="Proteomes" id="UP000185944">
    <property type="component" value="Unassembled WGS sequence"/>
</dbReference>
<dbReference type="GO" id="GO:0005634">
    <property type="term" value="C:nucleus"/>
    <property type="evidence" value="ECO:0007669"/>
    <property type="project" value="UniProtKB-SubCell"/>
</dbReference>
<dbReference type="PANTHER" id="PTHR12133">
    <property type="entry name" value="TRNA (ADENINE(58)-N(1))-METHYLTRANSFERASE"/>
    <property type="match status" value="1"/>
</dbReference>
<dbReference type="GO" id="GO:0031515">
    <property type="term" value="C:tRNA (m1A) methyltransferase complex"/>
    <property type="evidence" value="ECO:0007669"/>
    <property type="project" value="InterPro"/>
</dbReference>
<dbReference type="GO" id="GO:0030488">
    <property type="term" value="P:tRNA methylation"/>
    <property type="evidence" value="ECO:0007669"/>
    <property type="project" value="InterPro"/>
</dbReference>
<evidence type="ECO:0000256" key="2">
    <source>
        <dbReference type="ARBA" id="ARBA00012796"/>
    </source>
</evidence>
<evidence type="ECO:0000256" key="4">
    <source>
        <dbReference type="ARBA" id="ARBA00022603"/>
    </source>
</evidence>
<keyword evidence="4 12" id="KW-0489">Methyltransferase</keyword>
<reference evidence="12 13" key="1">
    <citation type="submission" date="2016-02" db="EMBL/GenBank/DDBJ databases">
        <title>Discovery of a natural microsporidian pathogen with a broad tissue tropism in Caenorhabditis elegans.</title>
        <authorList>
            <person name="Luallen R.J."/>
            <person name="Reinke A.W."/>
            <person name="Tong L."/>
            <person name="Botts M.R."/>
            <person name="Felix M.-A."/>
            <person name="Troemel E.R."/>
        </authorList>
    </citation>
    <scope>NUCLEOTIDE SEQUENCE [LARGE SCALE GENOMIC DNA]</scope>
    <source>
        <strain evidence="12 13">JUm2807</strain>
    </source>
</reference>
<dbReference type="STRING" id="1805483.A0A177EIS3"/>
<accession>A0A177EIS3</accession>
<dbReference type="GeneID" id="93646603"/>
<comment type="subcellular location">
    <subcellularLocation>
        <location evidence="1">Nucleus</location>
    </subcellularLocation>
</comment>
<evidence type="ECO:0000256" key="1">
    <source>
        <dbReference type="ARBA" id="ARBA00004123"/>
    </source>
</evidence>
<evidence type="ECO:0000256" key="5">
    <source>
        <dbReference type="ARBA" id="ARBA00022679"/>
    </source>
</evidence>
<evidence type="ECO:0000256" key="6">
    <source>
        <dbReference type="ARBA" id="ARBA00022691"/>
    </source>
</evidence>
<keyword evidence="13" id="KW-1185">Reference proteome</keyword>
<keyword evidence="8" id="KW-0539">Nucleus</keyword>
<feature type="domain" description="tRNA (adenine(58)-N(1))-methyltransferase catalytic subunit TRM61 C-terminal" evidence="11">
    <location>
        <begin position="47"/>
        <end position="208"/>
    </location>
</feature>
<dbReference type="PANTHER" id="PTHR12133:SF2">
    <property type="entry name" value="TRNA (ADENINE(58)-N(1))-METHYLTRANSFERASE CATALYTIC SUBUNIT TRMT61A"/>
    <property type="match status" value="1"/>
</dbReference>
<evidence type="ECO:0000256" key="8">
    <source>
        <dbReference type="ARBA" id="ARBA00023242"/>
    </source>
</evidence>
<dbReference type="CDD" id="cd02440">
    <property type="entry name" value="AdoMet_MTases"/>
    <property type="match status" value="1"/>
</dbReference>
<dbReference type="InterPro" id="IPR029063">
    <property type="entry name" value="SAM-dependent_MTases_sf"/>
</dbReference>
<evidence type="ECO:0000256" key="9">
    <source>
        <dbReference type="ARBA" id="ARBA00033309"/>
    </source>
</evidence>
<dbReference type="Pfam" id="PF08704">
    <property type="entry name" value="GCD14"/>
    <property type="match status" value="1"/>
</dbReference>
<evidence type="ECO:0000313" key="12">
    <source>
        <dbReference type="EMBL" id="OAG31778.1"/>
    </source>
</evidence>
<dbReference type="EC" id="2.1.1.220" evidence="2"/>
<evidence type="ECO:0000256" key="3">
    <source>
        <dbReference type="ARBA" id="ARBA00015963"/>
    </source>
</evidence>
<proteinExistence type="predicted"/>
<name>A0A177EIS3_9MICR</name>
<keyword evidence="7" id="KW-0819">tRNA processing</keyword>
<evidence type="ECO:0000259" key="11">
    <source>
        <dbReference type="Pfam" id="PF08704"/>
    </source>
</evidence>
<feature type="compositionally biased region" description="Basic and acidic residues" evidence="10">
    <location>
        <begin position="1"/>
        <end position="15"/>
    </location>
</feature>
<dbReference type="OrthoDB" id="1925287at2759"/>
<sequence length="258" mass="28913">MNQAQHPEKLEKLEKPANPGPMVLWKNNKTITRTYTRTQSRTQPETLLPMTCDRWLKTSTQRTQILYRGDVSMILYHLHLGVGDTVLESGTGTLGLTYALSALVGARGKVHTVECNQERYAEAQKEIGLAGLSNTEIYHDTIGGFLQKNTGTRPDRQILQKPVDKVVLDIPEPDEVIEGVVSVLRDLGRVCCFVPCVEQIQRVLKKAATLPVKVERLVENIEIPHKPKCLEEGVYGTTPQRVMRGHTGYLLFLSKTSK</sequence>
<keyword evidence="6" id="KW-0949">S-adenosyl-L-methionine</keyword>
<evidence type="ECO:0000256" key="10">
    <source>
        <dbReference type="SAM" id="MobiDB-lite"/>
    </source>
</evidence>
<evidence type="ECO:0000256" key="7">
    <source>
        <dbReference type="ARBA" id="ARBA00022694"/>
    </source>
</evidence>
<organism evidence="12 13">
    <name type="scientific">Nematocida displodere</name>
    <dbReference type="NCBI Taxonomy" id="1805483"/>
    <lineage>
        <taxon>Eukaryota</taxon>
        <taxon>Fungi</taxon>
        <taxon>Fungi incertae sedis</taxon>
        <taxon>Microsporidia</taxon>
        <taxon>Nematocida</taxon>
    </lineage>
</organism>
<dbReference type="PROSITE" id="PS51620">
    <property type="entry name" value="SAM_TRM61"/>
    <property type="match status" value="1"/>
</dbReference>
<dbReference type="InterPro" id="IPR049470">
    <property type="entry name" value="TRM61_C"/>
</dbReference>
<dbReference type="InterPro" id="IPR014816">
    <property type="entry name" value="tRNA_MeTrfase_Gcd14"/>
</dbReference>
<dbReference type="GO" id="GO:0160107">
    <property type="term" value="F:tRNA (adenine(58)-N1)-methyltransferase activity"/>
    <property type="evidence" value="ECO:0007669"/>
    <property type="project" value="UniProtKB-EC"/>
</dbReference>
<feature type="region of interest" description="Disordered" evidence="10">
    <location>
        <begin position="1"/>
        <end position="20"/>
    </location>
</feature>
<evidence type="ECO:0000313" key="13">
    <source>
        <dbReference type="Proteomes" id="UP000185944"/>
    </source>
</evidence>
<comment type="caution">
    <text evidence="12">The sequence shown here is derived from an EMBL/GenBank/DDBJ whole genome shotgun (WGS) entry which is preliminary data.</text>
</comment>
<dbReference type="EMBL" id="LTDL01000014">
    <property type="protein sequence ID" value="OAG31778.1"/>
    <property type="molecule type" value="Genomic_DNA"/>
</dbReference>
<protein>
    <recommendedName>
        <fullName evidence="3">tRNA (adenine(58)-N(1))-methyltransferase catalytic subunit TRM61</fullName>
        <ecNumber evidence="2">2.1.1.220</ecNumber>
    </recommendedName>
    <alternativeName>
        <fullName evidence="9">tRNA(m1A58)-methyltransferase subunit TRM61</fullName>
    </alternativeName>
</protein>